<proteinExistence type="predicted"/>
<reference evidence="1" key="1">
    <citation type="journal article" date="2011" name="Proc. Natl. Acad. Sci. U.S.A.">
        <title>The genome of the fire ant Solenopsis invicta.</title>
        <authorList>
            <person name="Wurm Y."/>
            <person name="Wang J."/>
            <person name="Riba-Grognuz O."/>
            <person name="Corona M."/>
            <person name="Nygaard S."/>
            <person name="Hunt B.G."/>
            <person name="Ingram K.K."/>
            <person name="Falquet L."/>
            <person name="Nipitwattanaphon M."/>
            <person name="Gotzek D."/>
            <person name="Dijkstra M.B."/>
            <person name="Oettler J."/>
            <person name="Comtesse F."/>
            <person name="Shih C.J."/>
            <person name="Wu W.J."/>
            <person name="Yang C.C."/>
            <person name="Thomas J."/>
            <person name="Beaudoing E."/>
            <person name="Pradervand S."/>
            <person name="Flegel V."/>
            <person name="Cook E.D."/>
            <person name="Fabbretti R."/>
            <person name="Stockinger H."/>
            <person name="Long L."/>
            <person name="Farmerie W.G."/>
            <person name="Oakey J."/>
            <person name="Boomsma J.J."/>
            <person name="Pamilo P."/>
            <person name="Yi S.V."/>
            <person name="Heinze J."/>
            <person name="Goodisman M.A."/>
            <person name="Farinelli L."/>
            <person name="Harshman K."/>
            <person name="Hulo N."/>
            <person name="Cerutti L."/>
            <person name="Xenarios I."/>
            <person name="Shoemaker D."/>
            <person name="Keller L."/>
        </authorList>
    </citation>
    <scope>NUCLEOTIDE SEQUENCE [LARGE SCALE GENOMIC DNA]</scope>
</reference>
<feature type="non-terminal residue" evidence="1">
    <location>
        <position position="200"/>
    </location>
</feature>
<organism>
    <name type="scientific">Solenopsis invicta</name>
    <name type="common">Red imported fire ant</name>
    <name type="synonym">Solenopsis wagneri</name>
    <dbReference type="NCBI Taxonomy" id="13686"/>
    <lineage>
        <taxon>Eukaryota</taxon>
        <taxon>Metazoa</taxon>
        <taxon>Ecdysozoa</taxon>
        <taxon>Arthropoda</taxon>
        <taxon>Hexapoda</taxon>
        <taxon>Insecta</taxon>
        <taxon>Pterygota</taxon>
        <taxon>Neoptera</taxon>
        <taxon>Endopterygota</taxon>
        <taxon>Hymenoptera</taxon>
        <taxon>Apocrita</taxon>
        <taxon>Aculeata</taxon>
        <taxon>Formicoidea</taxon>
        <taxon>Formicidae</taxon>
        <taxon>Myrmicinae</taxon>
        <taxon>Solenopsis</taxon>
    </lineage>
</organism>
<dbReference type="AlphaFoldDB" id="E9JAI8"/>
<evidence type="ECO:0000313" key="1">
    <source>
        <dbReference type="EMBL" id="EFZ10170.1"/>
    </source>
</evidence>
<gene>
    <name evidence="1" type="ORF">SINV_09787</name>
</gene>
<protein>
    <submittedName>
        <fullName evidence="1">Uncharacterized protein</fullName>
    </submittedName>
</protein>
<name>E9JAI8_SOLIN</name>
<dbReference type="EMBL" id="GL770368">
    <property type="protein sequence ID" value="EFZ10170.1"/>
    <property type="molecule type" value="Genomic_DNA"/>
</dbReference>
<accession>E9JAI8</accession>
<feature type="non-terminal residue" evidence="1">
    <location>
        <position position="1"/>
    </location>
</feature>
<dbReference type="HOGENOM" id="CLU_112740_0_0_1"/>
<sequence length="200" mass="24584">VGWGIRARRYENRIKVGRAGEIVKECWKEKEQNNWSDIYGIERERYYRERDIQRQWENEKINAARYNRRYKKIGLDVKLPNYLESRNVKVLSRGEEIRAKIKVRCDNLEQANKYWLEERQRLCTFCEEDWDCLEHYVKDCVKTSVWFADLGDDKDRVVEQICEEDMDRRKGEILKKLWKERERELKRRKEASDERGKNKK</sequence>